<dbReference type="PROSITE" id="PS51186">
    <property type="entry name" value="GNAT"/>
    <property type="match status" value="1"/>
</dbReference>
<dbReference type="PANTHER" id="PTHR13947">
    <property type="entry name" value="GNAT FAMILY N-ACETYLTRANSFERASE"/>
    <property type="match status" value="1"/>
</dbReference>
<keyword evidence="1 3" id="KW-0808">Transferase</keyword>
<evidence type="ECO:0000313" key="3">
    <source>
        <dbReference type="EMBL" id="MFC5581969.1"/>
    </source>
</evidence>
<reference evidence="4" key="1">
    <citation type="journal article" date="2019" name="Int. J. Syst. Evol. Microbiol.">
        <title>The Global Catalogue of Microorganisms (GCM) 10K type strain sequencing project: providing services to taxonomists for standard genome sequencing and annotation.</title>
        <authorList>
            <consortium name="The Broad Institute Genomics Platform"/>
            <consortium name="The Broad Institute Genome Sequencing Center for Infectious Disease"/>
            <person name="Wu L."/>
            <person name="Ma J."/>
        </authorList>
    </citation>
    <scope>NUCLEOTIDE SEQUENCE [LARGE SCALE GENOMIC DNA]</scope>
    <source>
        <strain evidence="4">CGMCC 1.13587</strain>
    </source>
</reference>
<dbReference type="InterPro" id="IPR050769">
    <property type="entry name" value="NAT_camello-type"/>
</dbReference>
<proteinExistence type="predicted"/>
<dbReference type="SUPFAM" id="SSF55729">
    <property type="entry name" value="Acyl-CoA N-acyltransferases (Nat)"/>
    <property type="match status" value="1"/>
</dbReference>
<dbReference type="EC" id="2.3.1.-" evidence="3"/>
<accession>A0ABW0T056</accession>
<dbReference type="Pfam" id="PF00583">
    <property type="entry name" value="Acetyltransf_1"/>
    <property type="match status" value="1"/>
</dbReference>
<dbReference type="CDD" id="cd04301">
    <property type="entry name" value="NAT_SF"/>
    <property type="match status" value="1"/>
</dbReference>
<dbReference type="GO" id="GO:0016746">
    <property type="term" value="F:acyltransferase activity"/>
    <property type="evidence" value="ECO:0007669"/>
    <property type="project" value="UniProtKB-KW"/>
</dbReference>
<dbReference type="Gene3D" id="3.40.630.30">
    <property type="match status" value="1"/>
</dbReference>
<evidence type="ECO:0000313" key="4">
    <source>
        <dbReference type="Proteomes" id="UP001596111"/>
    </source>
</evidence>
<dbReference type="RefSeq" id="WP_377327591.1">
    <property type="nucleotide sequence ID" value="NZ_JBHSNG010000012.1"/>
</dbReference>
<dbReference type="InterPro" id="IPR000182">
    <property type="entry name" value="GNAT_dom"/>
</dbReference>
<keyword evidence="4" id="KW-1185">Reference proteome</keyword>
<name>A0ABW0T056_9GAMM</name>
<evidence type="ECO:0000256" key="1">
    <source>
        <dbReference type="ARBA" id="ARBA00022679"/>
    </source>
</evidence>
<dbReference type="InterPro" id="IPR016181">
    <property type="entry name" value="Acyl_CoA_acyltransferase"/>
</dbReference>
<feature type="domain" description="N-acetyltransferase" evidence="2">
    <location>
        <begin position="7"/>
        <end position="167"/>
    </location>
</feature>
<sequence>MQDSCAITVRKFELDEVSTYRSLRLAALEESPDAFGSTLGAERLRTTEEWASRLQGGCNSELDLPLIGQVGTTAAGLAWGKVDRSDRTVVHVYQMWVVPEFRRCGVARLLLRTIVAWAASLETRAVHLGVASAQSSAMRLYLSEGFVPFGQVESLRLGAALLSQRMRFQIPRA</sequence>
<gene>
    <name evidence="3" type="ORF">ACFPPB_12675</name>
</gene>
<evidence type="ECO:0000259" key="2">
    <source>
        <dbReference type="PROSITE" id="PS51186"/>
    </source>
</evidence>
<dbReference type="PANTHER" id="PTHR13947:SF37">
    <property type="entry name" value="LD18367P"/>
    <property type="match status" value="1"/>
</dbReference>
<dbReference type="Proteomes" id="UP001596111">
    <property type="component" value="Unassembled WGS sequence"/>
</dbReference>
<organism evidence="3 4">
    <name type="scientific">Rhodanobacter terrae</name>
    <dbReference type="NCBI Taxonomy" id="418647"/>
    <lineage>
        <taxon>Bacteria</taxon>
        <taxon>Pseudomonadati</taxon>
        <taxon>Pseudomonadota</taxon>
        <taxon>Gammaproteobacteria</taxon>
        <taxon>Lysobacterales</taxon>
        <taxon>Rhodanobacteraceae</taxon>
        <taxon>Rhodanobacter</taxon>
    </lineage>
</organism>
<comment type="caution">
    <text evidence="3">The sequence shown here is derived from an EMBL/GenBank/DDBJ whole genome shotgun (WGS) entry which is preliminary data.</text>
</comment>
<keyword evidence="3" id="KW-0012">Acyltransferase</keyword>
<protein>
    <submittedName>
        <fullName evidence="3">GNAT family N-acetyltransferase</fullName>
        <ecNumber evidence="3">2.3.1.-</ecNumber>
    </submittedName>
</protein>
<dbReference type="EMBL" id="JBHSNG010000012">
    <property type="protein sequence ID" value="MFC5581969.1"/>
    <property type="molecule type" value="Genomic_DNA"/>
</dbReference>